<reference evidence="1" key="1">
    <citation type="submission" date="2020-10" db="EMBL/GenBank/DDBJ databases">
        <authorList>
            <person name="Gilroy R."/>
        </authorList>
    </citation>
    <scope>NUCLEOTIDE SEQUENCE</scope>
    <source>
        <strain evidence="1">ChiSjej4B22-9803</strain>
    </source>
</reference>
<protein>
    <submittedName>
        <fullName evidence="1">Uncharacterized protein</fullName>
    </submittedName>
</protein>
<dbReference type="EMBL" id="DVND01000035">
    <property type="protein sequence ID" value="HIU48013.1"/>
    <property type="molecule type" value="Genomic_DNA"/>
</dbReference>
<evidence type="ECO:0000313" key="2">
    <source>
        <dbReference type="Proteomes" id="UP000824111"/>
    </source>
</evidence>
<accession>A0A9D1LTX3</accession>
<organism evidence="1 2">
    <name type="scientific">Candidatus Avimonoglobus intestinipullorum</name>
    <dbReference type="NCBI Taxonomy" id="2840699"/>
    <lineage>
        <taxon>Bacteria</taxon>
        <taxon>Bacillati</taxon>
        <taxon>Bacillota</taxon>
        <taxon>Clostridia</taxon>
        <taxon>Eubacteriales</taxon>
        <taxon>Candidatus Avimonoglobus</taxon>
    </lineage>
</organism>
<sequence>MKVTVESKIDFTPAMRKIESDEFWKDAAHEWHRLYMDYVPRDTKHLRDHVHIRPKEIEHYEDYAAYIYFGVKMIDPATGAGGKTGDGGITWTSRKGVRKVPTNIPLKMKTPGTTRLWDKKAIQDKKDRILIRSMQGWIDRNL</sequence>
<reference evidence="1" key="2">
    <citation type="journal article" date="2021" name="PeerJ">
        <title>Extensive microbial diversity within the chicken gut microbiome revealed by metagenomics and culture.</title>
        <authorList>
            <person name="Gilroy R."/>
            <person name="Ravi A."/>
            <person name="Getino M."/>
            <person name="Pursley I."/>
            <person name="Horton D.L."/>
            <person name="Alikhan N.F."/>
            <person name="Baker D."/>
            <person name="Gharbi K."/>
            <person name="Hall N."/>
            <person name="Watson M."/>
            <person name="Adriaenssens E.M."/>
            <person name="Foster-Nyarko E."/>
            <person name="Jarju S."/>
            <person name="Secka A."/>
            <person name="Antonio M."/>
            <person name="Oren A."/>
            <person name="Chaudhuri R.R."/>
            <person name="La Ragione R."/>
            <person name="Hildebrand F."/>
            <person name="Pallen M.J."/>
        </authorList>
    </citation>
    <scope>NUCLEOTIDE SEQUENCE</scope>
    <source>
        <strain evidence="1">ChiSjej4B22-9803</strain>
    </source>
</reference>
<evidence type="ECO:0000313" key="1">
    <source>
        <dbReference type="EMBL" id="HIU48013.1"/>
    </source>
</evidence>
<dbReference type="Proteomes" id="UP000824111">
    <property type="component" value="Unassembled WGS sequence"/>
</dbReference>
<comment type="caution">
    <text evidence="1">The sequence shown here is derived from an EMBL/GenBank/DDBJ whole genome shotgun (WGS) entry which is preliminary data.</text>
</comment>
<gene>
    <name evidence="1" type="ORF">IAB04_01465</name>
</gene>
<proteinExistence type="predicted"/>
<dbReference type="AlphaFoldDB" id="A0A9D1LTX3"/>
<name>A0A9D1LTX3_9FIRM</name>